<protein>
    <recommendedName>
        <fullName evidence="3 8">Uroporphyrinogen-III synthase</fullName>
        <ecNumber evidence="3 8">4.2.1.75</ecNumber>
    </recommendedName>
</protein>
<dbReference type="PANTHER" id="PTHR38042:SF1">
    <property type="entry name" value="UROPORPHYRINOGEN-III SYNTHASE, CHLOROPLASTIC"/>
    <property type="match status" value="1"/>
</dbReference>
<reference evidence="12" key="1">
    <citation type="submission" date="2023-08" db="EMBL/GenBank/DDBJ databases">
        <authorList>
            <person name="Chen Y."/>
            <person name="Shah S."/>
            <person name="Dougan E. K."/>
            <person name="Thang M."/>
            <person name="Chan C."/>
        </authorList>
    </citation>
    <scope>NUCLEOTIDE SEQUENCE</scope>
</reference>
<dbReference type="EC" id="4.2.1.75" evidence="3 8"/>
<dbReference type="EMBL" id="CAUJNA010002454">
    <property type="protein sequence ID" value="CAJ1393010.1"/>
    <property type="molecule type" value="Genomic_DNA"/>
</dbReference>
<keyword evidence="7" id="KW-0863">Zinc-finger</keyword>
<evidence type="ECO:0000256" key="10">
    <source>
        <dbReference type="SAM" id="SignalP"/>
    </source>
</evidence>
<feature type="compositionally biased region" description="Low complexity" evidence="9">
    <location>
        <begin position="278"/>
        <end position="293"/>
    </location>
</feature>
<dbReference type="InterPro" id="IPR036108">
    <property type="entry name" value="4pyrrol_syn_uPrphyn_synt_sf"/>
</dbReference>
<keyword evidence="5 8" id="KW-0627">Porphyrin biosynthesis</keyword>
<dbReference type="Proteomes" id="UP001178507">
    <property type="component" value="Unassembled WGS sequence"/>
</dbReference>
<comment type="caution">
    <text evidence="12">The sequence shown here is derived from an EMBL/GenBank/DDBJ whole genome shotgun (WGS) entry which is preliminary data.</text>
</comment>
<name>A0AA36MZY3_9DINO</name>
<feature type="chain" id="PRO_5041455566" description="Uroporphyrinogen-III synthase" evidence="10">
    <location>
        <begin position="29"/>
        <end position="442"/>
    </location>
</feature>
<evidence type="ECO:0000256" key="4">
    <source>
        <dbReference type="ARBA" id="ARBA00023239"/>
    </source>
</evidence>
<feature type="zinc finger region" description="C3H1-type" evidence="7">
    <location>
        <begin position="298"/>
        <end position="325"/>
    </location>
</feature>
<dbReference type="GO" id="GO:0006782">
    <property type="term" value="P:protoporphyrinogen IX biosynthetic process"/>
    <property type="evidence" value="ECO:0007669"/>
    <property type="project" value="UniProtKB-UniRule"/>
</dbReference>
<dbReference type="GO" id="GO:0004852">
    <property type="term" value="F:uroporphyrinogen-III synthase activity"/>
    <property type="evidence" value="ECO:0007669"/>
    <property type="project" value="UniProtKB-UniRule"/>
</dbReference>
<dbReference type="Pfam" id="PF02602">
    <property type="entry name" value="HEM4"/>
    <property type="match status" value="1"/>
</dbReference>
<feature type="region of interest" description="Disordered" evidence="9">
    <location>
        <begin position="237"/>
        <end position="294"/>
    </location>
</feature>
<dbReference type="PROSITE" id="PS50103">
    <property type="entry name" value="ZF_C3H1"/>
    <property type="match status" value="1"/>
</dbReference>
<evidence type="ECO:0000313" key="13">
    <source>
        <dbReference type="Proteomes" id="UP001178507"/>
    </source>
</evidence>
<evidence type="ECO:0000256" key="9">
    <source>
        <dbReference type="SAM" id="MobiDB-lite"/>
    </source>
</evidence>
<feature type="signal peptide" evidence="10">
    <location>
        <begin position="1"/>
        <end position="28"/>
    </location>
</feature>
<dbReference type="GO" id="GO:0006780">
    <property type="term" value="P:uroporphyrinogen III biosynthetic process"/>
    <property type="evidence" value="ECO:0007669"/>
    <property type="project" value="UniProtKB-UniRule"/>
</dbReference>
<keyword evidence="10" id="KW-0732">Signal</keyword>
<evidence type="ECO:0000256" key="5">
    <source>
        <dbReference type="ARBA" id="ARBA00023244"/>
    </source>
</evidence>
<gene>
    <name evidence="12" type="ORF">EVOR1521_LOCUS17962</name>
</gene>
<dbReference type="Gene3D" id="3.40.50.10090">
    <property type="match status" value="1"/>
</dbReference>
<dbReference type="InterPro" id="IPR003754">
    <property type="entry name" value="4pyrrol_synth_uPrphyn_synth"/>
</dbReference>
<evidence type="ECO:0000256" key="2">
    <source>
        <dbReference type="ARBA" id="ARBA00008133"/>
    </source>
</evidence>
<keyword evidence="7" id="KW-0862">Zinc</keyword>
<keyword evidence="4 8" id="KW-0456">Lyase</keyword>
<comment type="function">
    <text evidence="8">Catalyzes cyclization of the linear tetrapyrrole, hydroxymethylbilane, to the macrocyclic uroporphyrinogen III.</text>
</comment>
<dbReference type="SUPFAM" id="SSF69618">
    <property type="entry name" value="HemD-like"/>
    <property type="match status" value="1"/>
</dbReference>
<sequence>MHAIAGRRRAIARAALATFLLWQGRTFAAGGQISVLLTRQAGENGKLEKALLEALPSSLLEQVQVAEVPCIEHGQGPDFELLEVVLLTSPEAARVFAEAWRSARSPPCQVASVGKGTTATARAAGLEVIFEPSVANAESLAAELRPRSCPTLGTSCCATGFGEMAISLEYRFTFINVLEEEPSLHLKTRSASVPPRRSPEMCSAMENELEDGRYVQALTQKLSPIFGAEAASPREIPSGEISSVADGEKDTVLPDGMSSLPLSDWRSSIGTSNDQDSESGLSLSASNASNPGSVGHPELCRRPCIYFAAGECKNSEGCNFCHLSHAHRSATLDKNQRQLIKELDKHEFLSVLLRCLQNKAAQGKFQPEAQSVLDLFEARLLKEPVQMGKEEPSKAKMNNLERALGRMTFFSVASLTTRAQFDKEFLDCCKTEVGKLRAHFDQ</sequence>
<evidence type="ECO:0000256" key="8">
    <source>
        <dbReference type="RuleBase" id="RU366031"/>
    </source>
</evidence>
<feature type="domain" description="C3H1-type" evidence="11">
    <location>
        <begin position="298"/>
        <end position="325"/>
    </location>
</feature>
<keyword evidence="7" id="KW-0479">Metal-binding</keyword>
<dbReference type="GO" id="GO:0008270">
    <property type="term" value="F:zinc ion binding"/>
    <property type="evidence" value="ECO:0007669"/>
    <property type="project" value="UniProtKB-KW"/>
</dbReference>
<dbReference type="InterPro" id="IPR000571">
    <property type="entry name" value="Znf_CCCH"/>
</dbReference>
<dbReference type="AlphaFoldDB" id="A0AA36MZY3"/>
<proteinExistence type="inferred from homology"/>
<comment type="catalytic activity">
    <reaction evidence="6 8">
        <text>hydroxymethylbilane = uroporphyrinogen III + H2O</text>
        <dbReference type="Rhea" id="RHEA:18965"/>
        <dbReference type="ChEBI" id="CHEBI:15377"/>
        <dbReference type="ChEBI" id="CHEBI:57308"/>
        <dbReference type="ChEBI" id="CHEBI:57845"/>
        <dbReference type="EC" id="4.2.1.75"/>
    </reaction>
</comment>
<comment type="pathway">
    <text evidence="1 8">Porphyrin-containing compound metabolism; protoporphyrin-IX biosynthesis; coproporphyrinogen-III from 5-aminolevulinate: step 3/4.</text>
</comment>
<evidence type="ECO:0000259" key="11">
    <source>
        <dbReference type="PROSITE" id="PS50103"/>
    </source>
</evidence>
<evidence type="ECO:0000256" key="7">
    <source>
        <dbReference type="PROSITE-ProRule" id="PRU00723"/>
    </source>
</evidence>
<dbReference type="PANTHER" id="PTHR38042">
    <property type="entry name" value="UROPORPHYRINOGEN-III SYNTHASE, CHLOROPLASTIC"/>
    <property type="match status" value="1"/>
</dbReference>
<keyword evidence="13" id="KW-1185">Reference proteome</keyword>
<organism evidence="12 13">
    <name type="scientific">Effrenium voratum</name>
    <dbReference type="NCBI Taxonomy" id="2562239"/>
    <lineage>
        <taxon>Eukaryota</taxon>
        <taxon>Sar</taxon>
        <taxon>Alveolata</taxon>
        <taxon>Dinophyceae</taxon>
        <taxon>Suessiales</taxon>
        <taxon>Symbiodiniaceae</taxon>
        <taxon>Effrenium</taxon>
    </lineage>
</organism>
<comment type="similarity">
    <text evidence="2 8">Belongs to the uroporphyrinogen-III synthase family.</text>
</comment>
<evidence type="ECO:0000256" key="3">
    <source>
        <dbReference type="ARBA" id="ARBA00013109"/>
    </source>
</evidence>
<evidence type="ECO:0000256" key="1">
    <source>
        <dbReference type="ARBA" id="ARBA00004772"/>
    </source>
</evidence>
<accession>A0AA36MZY3</accession>
<dbReference type="InterPro" id="IPR039793">
    <property type="entry name" value="UROS/Hem4"/>
</dbReference>
<feature type="compositionally biased region" description="Polar residues" evidence="9">
    <location>
        <begin position="265"/>
        <end position="274"/>
    </location>
</feature>
<evidence type="ECO:0000313" key="12">
    <source>
        <dbReference type="EMBL" id="CAJ1393010.1"/>
    </source>
</evidence>
<evidence type="ECO:0000256" key="6">
    <source>
        <dbReference type="ARBA" id="ARBA00048617"/>
    </source>
</evidence>